<evidence type="ECO:0000313" key="2">
    <source>
        <dbReference type="Proteomes" id="UP001162250"/>
    </source>
</evidence>
<proteinExistence type="predicted"/>
<dbReference type="EMBL" id="LC711078">
    <property type="protein sequence ID" value="BDI54914.1"/>
    <property type="molecule type" value="Genomic_DNA"/>
</dbReference>
<name>A0AA35CNH0_9CAUD</name>
<accession>A0AA35CNH0</accession>
<sequence length="89" mass="10179">MTESQGKRLLIDFSEYFNPNFKSITYLAANKKAETLYLVHQNSDGEEECYELATSAEELTNIRDLLIDVVSKIEKNYGLKQSVKILEGE</sequence>
<dbReference type="RefSeq" id="YP_010772510.1">
    <property type="nucleotide sequence ID" value="NC_074645.1"/>
</dbReference>
<dbReference type="Proteomes" id="UP001162250">
    <property type="component" value="Segment"/>
</dbReference>
<dbReference type="GeneID" id="80402224"/>
<reference evidence="1 2" key="1">
    <citation type="journal article" date="2022" name="Nat. Microbiol.">
        <title>Three families of Asgard archaeal viruses identified in metagenome-assembled genomes.</title>
        <authorList>
            <person name="Medvedeva S."/>
            <person name="Sun J."/>
            <person name="Yutin N."/>
            <person name="Koonin E.V."/>
            <person name="Nunoura T."/>
            <person name="Rinke C."/>
            <person name="Krupovic M."/>
        </authorList>
    </citation>
    <scope>NUCLEOTIDE SEQUENCE [LARGE SCALE GENOMIC DNA]</scope>
    <source>
        <strain evidence="1">VerdaV2</strain>
    </source>
</reference>
<keyword evidence="2" id="KW-1185">Reference proteome</keyword>
<organism evidence="1 2">
    <name type="scientific">Thorarchaeia virus VerdaV2</name>
    <dbReference type="NCBI Taxonomy" id="3070171"/>
    <lineage>
        <taxon>Viruses</taxon>
        <taxon>Duplodnaviria</taxon>
        <taxon>Heunggongvirae</taxon>
        <taxon>Uroviricota</taxon>
        <taxon>Caudoviricetes</taxon>
        <taxon>Verdandiviridae</taxon>
        <taxon>Tonitrusvirus</taxon>
        <taxon>Tonitrusvirus shimokitaense</taxon>
    </lineage>
</organism>
<evidence type="ECO:0000313" key="1">
    <source>
        <dbReference type="EMBL" id="BDI54914.1"/>
    </source>
</evidence>
<protein>
    <submittedName>
        <fullName evidence="1">Uncharacterized protein</fullName>
    </submittedName>
</protein>
<dbReference type="KEGG" id="vg:80402224"/>